<evidence type="ECO:0000313" key="1">
    <source>
        <dbReference type="EMBL" id="TFW29887.1"/>
    </source>
</evidence>
<gene>
    <name evidence="1" type="ORF">E4O92_17885</name>
</gene>
<evidence type="ECO:0000313" key="2">
    <source>
        <dbReference type="Proteomes" id="UP000297258"/>
    </source>
</evidence>
<dbReference type="Proteomes" id="UP000297258">
    <property type="component" value="Unassembled WGS sequence"/>
</dbReference>
<keyword evidence="2" id="KW-1185">Reference proteome</keyword>
<accession>A0A4Y9SWI8</accession>
<name>A0A4Y9SWI8_9BURK</name>
<sequence>MKRYTITEGATTTAGGKVIGASSHGSINGARIALENDPVHCPACNSIGHIVCVGARLSERFNGIQVALENDLCICQCYPHPRLVPSQTLRCQIVSEDADSADIVGQSGTTSEWGVTAASAEQQEIHDQYFHVKDEAGHPLADFPYVIELSSGRRIEGRTDQEGKTAKVVASRAEHATLIVYAQEATSLNPAWDQ</sequence>
<dbReference type="OrthoDB" id="8594232at2"/>
<dbReference type="InterPro" id="IPR008727">
    <property type="entry name" value="PAAR_motif"/>
</dbReference>
<protein>
    <submittedName>
        <fullName evidence="1">PAAR domain-containing protein</fullName>
    </submittedName>
</protein>
<organism evidence="1 2">
    <name type="scientific">Massilia horti</name>
    <dbReference type="NCBI Taxonomy" id="2562153"/>
    <lineage>
        <taxon>Bacteria</taxon>
        <taxon>Pseudomonadati</taxon>
        <taxon>Pseudomonadota</taxon>
        <taxon>Betaproteobacteria</taxon>
        <taxon>Burkholderiales</taxon>
        <taxon>Oxalobacteraceae</taxon>
        <taxon>Telluria group</taxon>
        <taxon>Massilia</taxon>
    </lineage>
</organism>
<dbReference type="RefSeq" id="WP_135191014.1">
    <property type="nucleotide sequence ID" value="NZ_SPUM01000118.1"/>
</dbReference>
<dbReference type="EMBL" id="SPUM01000118">
    <property type="protein sequence ID" value="TFW29887.1"/>
    <property type="molecule type" value="Genomic_DNA"/>
</dbReference>
<proteinExistence type="predicted"/>
<comment type="caution">
    <text evidence="1">The sequence shown here is derived from an EMBL/GenBank/DDBJ whole genome shotgun (WGS) entry which is preliminary data.</text>
</comment>
<dbReference type="AlphaFoldDB" id="A0A4Y9SWI8"/>
<dbReference type="CDD" id="cd14744">
    <property type="entry name" value="PAAR_CT_2"/>
    <property type="match status" value="1"/>
</dbReference>
<reference evidence="1 2" key="1">
    <citation type="submission" date="2019-03" db="EMBL/GenBank/DDBJ databases">
        <title>Draft genome of Massilia hortus sp. nov., a novel bacterial species of the Oxalobacteraceae family.</title>
        <authorList>
            <person name="Peta V."/>
            <person name="Raths R."/>
            <person name="Bucking H."/>
        </authorList>
    </citation>
    <scope>NUCLEOTIDE SEQUENCE [LARGE SCALE GENOMIC DNA]</scope>
    <source>
        <strain evidence="1 2">ONC3</strain>
    </source>
</reference>
<dbReference type="Pfam" id="PF05488">
    <property type="entry name" value="PAAR_motif"/>
    <property type="match status" value="1"/>
</dbReference>